<dbReference type="OrthoDB" id="8185860at2759"/>
<dbReference type="InterPro" id="IPR004117">
    <property type="entry name" value="7tm6_olfct_rcpt"/>
</dbReference>
<dbReference type="GO" id="GO:0007165">
    <property type="term" value="P:signal transduction"/>
    <property type="evidence" value="ECO:0007669"/>
    <property type="project" value="UniProtKB-KW"/>
</dbReference>
<dbReference type="PANTHER" id="PTHR21137:SF3">
    <property type="entry name" value="ODORANT RECEPTOR 30A-RELATED"/>
    <property type="match status" value="1"/>
</dbReference>
<keyword evidence="3 10" id="KW-0716">Sensory transduction</keyword>
<evidence type="ECO:0000313" key="11">
    <source>
        <dbReference type="EMBL" id="ASM47119.1"/>
    </source>
</evidence>
<keyword evidence="5 10" id="KW-0552">Olfaction</keyword>
<keyword evidence="8 10" id="KW-0675">Receptor</keyword>
<name>A0A221I0K0_SCHGR</name>
<feature type="transmembrane region" description="Helical" evidence="10">
    <location>
        <begin position="181"/>
        <end position="201"/>
    </location>
</feature>
<dbReference type="GO" id="GO:0004984">
    <property type="term" value="F:olfactory receptor activity"/>
    <property type="evidence" value="ECO:0007669"/>
    <property type="project" value="InterPro"/>
</dbReference>
<comment type="similarity">
    <text evidence="10">Belongs to the insect chemoreceptor superfamily. Heteromeric odorant receptor channel (TC 1.A.69) family.</text>
</comment>
<dbReference type="PANTHER" id="PTHR21137">
    <property type="entry name" value="ODORANT RECEPTOR"/>
    <property type="match status" value="1"/>
</dbReference>
<evidence type="ECO:0000256" key="8">
    <source>
        <dbReference type="ARBA" id="ARBA00023170"/>
    </source>
</evidence>
<dbReference type="Pfam" id="PF02949">
    <property type="entry name" value="7tm_6"/>
    <property type="match status" value="1"/>
</dbReference>
<keyword evidence="7 10" id="KW-0472">Membrane</keyword>
<evidence type="ECO:0000256" key="6">
    <source>
        <dbReference type="ARBA" id="ARBA00022989"/>
    </source>
</evidence>
<reference evidence="11" key="1">
    <citation type="journal article" date="2017" name="Int. J. Biol. Sci.">
        <title>In Search For Pheromone Receptors: Certain Members Of The Odorant Receptor Family In The Desert Locust Schistocerca gregaria (Orthoptera: Acrididae) Are Co-expressed With SNMP1.</title>
        <authorList>
            <person name="Pregitzer P."/>
            <person name="Jiang X."/>
            <person name="Grosse-Wilde E."/>
            <person name="Breer H."/>
            <person name="Krieger J."/>
            <person name="Fleischer J."/>
        </authorList>
    </citation>
    <scope>NUCLEOTIDE SEQUENCE</scope>
    <source>
        <tissue evidence="11">Antennae</tissue>
    </source>
</reference>
<dbReference type="GO" id="GO:0005886">
    <property type="term" value="C:plasma membrane"/>
    <property type="evidence" value="ECO:0007669"/>
    <property type="project" value="UniProtKB-SubCell"/>
</dbReference>
<evidence type="ECO:0000256" key="1">
    <source>
        <dbReference type="ARBA" id="ARBA00004651"/>
    </source>
</evidence>
<dbReference type="EMBL" id="KY964966">
    <property type="protein sequence ID" value="ASM47119.1"/>
    <property type="molecule type" value="mRNA"/>
</dbReference>
<evidence type="ECO:0000256" key="5">
    <source>
        <dbReference type="ARBA" id="ARBA00022725"/>
    </source>
</evidence>
<keyword evidence="6 10" id="KW-1133">Transmembrane helix</keyword>
<comment type="caution">
    <text evidence="10">Lacks conserved residue(s) required for the propagation of feature annotation.</text>
</comment>
<accession>A0A221I0K0</accession>
<comment type="subcellular location">
    <subcellularLocation>
        <location evidence="1 10">Cell membrane</location>
        <topology evidence="1 10">Multi-pass membrane protein</topology>
    </subcellularLocation>
</comment>
<proteinExistence type="evidence at transcript level"/>
<evidence type="ECO:0000256" key="7">
    <source>
        <dbReference type="ARBA" id="ARBA00023136"/>
    </source>
</evidence>
<evidence type="ECO:0000256" key="10">
    <source>
        <dbReference type="RuleBase" id="RU351113"/>
    </source>
</evidence>
<protein>
    <recommendedName>
        <fullName evidence="10">Odorant receptor</fullName>
    </recommendedName>
</protein>
<evidence type="ECO:0000256" key="2">
    <source>
        <dbReference type="ARBA" id="ARBA00022475"/>
    </source>
</evidence>
<gene>
    <name evidence="11" type="primary">OR49</name>
</gene>
<dbReference type="AlphaFoldDB" id="A0A221I0K0"/>
<feature type="transmembrane region" description="Helical" evidence="10">
    <location>
        <begin position="143"/>
        <end position="161"/>
    </location>
</feature>
<keyword evidence="4 10" id="KW-0812">Transmembrane</keyword>
<sequence length="407" mass="45164">MGCDLEETEPLTWQYTAHSVLKYDLRILHLLCLWPLPGSLLFRTLTAFFTALCLGHIAEAGVNLCTLSGDMEAYTLALSAVSVVIVGVLKVTFFLRHERKYCRLVRWLDALVAAEREAVHGRPLLEAIFPAVQKRAVRIARGLLLYNCFLLAIWLTVPLAAPPEARRLPLQQLPFTDENAYPLYELSYALQALSIIFIGLINVHMDSFFTVAMIYTAALLRSLALRLADLQAHDTLSRAKGNGRGQKTATADEMYGELCFCIRTHQEITRFVQHLESVMNPIAMMQLALGVFDACMLIFPAAYSPERGALLKCLVSGPTVAMQILLYCLGAHSVREQGESVSLAAYNCGWPDASARFTRAVQLIINRAQQPLALTAGGVYPIQRATFLSLLNAGYSYYAVLQNFNGR</sequence>
<keyword evidence="9 10" id="KW-0807">Transducer</keyword>
<dbReference type="GO" id="GO:0005549">
    <property type="term" value="F:odorant binding"/>
    <property type="evidence" value="ECO:0007669"/>
    <property type="project" value="InterPro"/>
</dbReference>
<evidence type="ECO:0000256" key="9">
    <source>
        <dbReference type="ARBA" id="ARBA00023224"/>
    </source>
</evidence>
<organism evidence="11">
    <name type="scientific">Schistocerca gregaria</name>
    <name type="common">Desert locust</name>
    <name type="synonym">Gryllus gregarius</name>
    <dbReference type="NCBI Taxonomy" id="7010"/>
    <lineage>
        <taxon>Eukaryota</taxon>
        <taxon>Metazoa</taxon>
        <taxon>Ecdysozoa</taxon>
        <taxon>Arthropoda</taxon>
        <taxon>Hexapoda</taxon>
        <taxon>Insecta</taxon>
        <taxon>Pterygota</taxon>
        <taxon>Neoptera</taxon>
        <taxon>Polyneoptera</taxon>
        <taxon>Orthoptera</taxon>
        <taxon>Caelifera</taxon>
        <taxon>Acrididea</taxon>
        <taxon>Acridomorpha</taxon>
        <taxon>Acridoidea</taxon>
        <taxon>Acrididae</taxon>
        <taxon>Cyrtacanthacridinae</taxon>
        <taxon>Schistocerca</taxon>
    </lineage>
</organism>
<feature type="transmembrane region" description="Helical" evidence="10">
    <location>
        <begin position="282"/>
        <end position="303"/>
    </location>
</feature>
<feature type="transmembrane region" description="Helical" evidence="10">
    <location>
        <begin position="73"/>
        <end position="95"/>
    </location>
</feature>
<feature type="transmembrane region" description="Helical" evidence="10">
    <location>
        <begin position="208"/>
        <end position="228"/>
    </location>
</feature>
<evidence type="ECO:0000256" key="4">
    <source>
        <dbReference type="ARBA" id="ARBA00022692"/>
    </source>
</evidence>
<feature type="transmembrane region" description="Helical" evidence="10">
    <location>
        <begin position="40"/>
        <end position="58"/>
    </location>
</feature>
<keyword evidence="2" id="KW-1003">Cell membrane</keyword>
<evidence type="ECO:0000256" key="3">
    <source>
        <dbReference type="ARBA" id="ARBA00022606"/>
    </source>
</evidence>